<keyword evidence="3" id="KW-0328">Glycosyltransferase</keyword>
<keyword evidence="5 8" id="KW-0812">Transmembrane</keyword>
<protein>
    <submittedName>
        <fullName evidence="10">Glycosyl transferase family 39</fullName>
    </submittedName>
</protein>
<evidence type="ECO:0000256" key="7">
    <source>
        <dbReference type="ARBA" id="ARBA00023136"/>
    </source>
</evidence>
<dbReference type="InterPro" id="IPR050297">
    <property type="entry name" value="LipidA_mod_glycosyltrf_83"/>
</dbReference>
<evidence type="ECO:0000259" key="9">
    <source>
        <dbReference type="Pfam" id="PF13231"/>
    </source>
</evidence>
<keyword evidence="2" id="KW-1003">Cell membrane</keyword>
<dbReference type="InterPro" id="IPR038731">
    <property type="entry name" value="RgtA/B/C-like"/>
</dbReference>
<name>A0A0G0ZFF8_9BACT</name>
<feature type="transmembrane region" description="Helical" evidence="8">
    <location>
        <begin position="317"/>
        <end position="335"/>
    </location>
</feature>
<evidence type="ECO:0000256" key="6">
    <source>
        <dbReference type="ARBA" id="ARBA00022989"/>
    </source>
</evidence>
<keyword evidence="4 10" id="KW-0808">Transferase</keyword>
<feature type="transmembrane region" description="Helical" evidence="8">
    <location>
        <begin position="131"/>
        <end position="149"/>
    </location>
</feature>
<keyword evidence="7 8" id="KW-0472">Membrane</keyword>
<evidence type="ECO:0000256" key="1">
    <source>
        <dbReference type="ARBA" id="ARBA00004651"/>
    </source>
</evidence>
<comment type="subcellular location">
    <subcellularLocation>
        <location evidence="1">Cell membrane</location>
        <topology evidence="1">Multi-pass membrane protein</topology>
    </subcellularLocation>
</comment>
<evidence type="ECO:0000256" key="5">
    <source>
        <dbReference type="ARBA" id="ARBA00022692"/>
    </source>
</evidence>
<feature type="domain" description="Glycosyltransferase RgtA/B/C/D-like" evidence="9">
    <location>
        <begin position="82"/>
        <end position="238"/>
    </location>
</feature>
<organism evidence="10 11">
    <name type="scientific">Candidatus Giovannonibacteria bacterium GW2011_GWF2_42_19</name>
    <dbReference type="NCBI Taxonomy" id="1618659"/>
    <lineage>
        <taxon>Bacteria</taxon>
        <taxon>Candidatus Giovannoniibacteriota</taxon>
    </lineage>
</organism>
<feature type="transmembrane region" description="Helical" evidence="8">
    <location>
        <begin position="103"/>
        <end position="124"/>
    </location>
</feature>
<evidence type="ECO:0000256" key="3">
    <source>
        <dbReference type="ARBA" id="ARBA00022676"/>
    </source>
</evidence>
<dbReference type="GO" id="GO:0016763">
    <property type="term" value="F:pentosyltransferase activity"/>
    <property type="evidence" value="ECO:0007669"/>
    <property type="project" value="TreeGrafter"/>
</dbReference>
<dbReference type="GO" id="GO:0005886">
    <property type="term" value="C:plasma membrane"/>
    <property type="evidence" value="ECO:0007669"/>
    <property type="project" value="UniProtKB-SubCell"/>
</dbReference>
<dbReference type="Proteomes" id="UP000034036">
    <property type="component" value="Unassembled WGS sequence"/>
</dbReference>
<dbReference type="PANTHER" id="PTHR33908">
    <property type="entry name" value="MANNOSYLTRANSFERASE YKCB-RELATED"/>
    <property type="match status" value="1"/>
</dbReference>
<dbReference type="PANTHER" id="PTHR33908:SF11">
    <property type="entry name" value="MEMBRANE PROTEIN"/>
    <property type="match status" value="1"/>
</dbReference>
<dbReference type="STRING" id="1618659.UV11_C0016G0034"/>
<reference evidence="10 11" key="1">
    <citation type="journal article" date="2015" name="Nature">
        <title>rRNA introns, odd ribosomes, and small enigmatic genomes across a large radiation of phyla.</title>
        <authorList>
            <person name="Brown C.T."/>
            <person name="Hug L.A."/>
            <person name="Thomas B.C."/>
            <person name="Sharon I."/>
            <person name="Castelle C.J."/>
            <person name="Singh A."/>
            <person name="Wilkins M.J."/>
            <person name="Williams K.H."/>
            <person name="Banfield J.F."/>
        </authorList>
    </citation>
    <scope>NUCLEOTIDE SEQUENCE [LARGE SCALE GENOMIC DNA]</scope>
</reference>
<evidence type="ECO:0000256" key="2">
    <source>
        <dbReference type="ARBA" id="ARBA00022475"/>
    </source>
</evidence>
<dbReference type="Pfam" id="PF13231">
    <property type="entry name" value="PMT_2"/>
    <property type="match status" value="1"/>
</dbReference>
<evidence type="ECO:0000256" key="4">
    <source>
        <dbReference type="ARBA" id="ARBA00022679"/>
    </source>
</evidence>
<keyword evidence="6 8" id="KW-1133">Transmembrane helix</keyword>
<evidence type="ECO:0000256" key="8">
    <source>
        <dbReference type="SAM" id="Phobius"/>
    </source>
</evidence>
<feature type="transmembrane region" description="Helical" evidence="8">
    <location>
        <begin position="292"/>
        <end position="310"/>
    </location>
</feature>
<sequence>MPSKSIHNSMITKPKYILLGILLLGALLRLTLISLGDPLTDEVLYAFRAIGPLDFDEAVEQTTPLEWLDPNIPFWTNLSFHDHPPLVFWIEHVSIKIFGENNFAMRFPSALLGVASIYLLYLLVRKLSSEKAALLAALFLAVTINHVYISRSGIQEPFVIFFLLLTSYLFLKSFEKDSYLIWTGLSAGLMFLTKYTTFFLIPVFLIYTAFNRRDLFKNKKLYIGAILAILIFSPVIIYNYELYKTFGHFDFQFSFMAGQHPDVWKVTPGKEIGALKDRILNFIPNAYLSNSWIFLSLSLLALLACVYALLRKPAEVFNKHLFLALSYLFLILMILKIGPSFRFLTMSTPFLAAALGIFLANISDRYSSQKKIMLTVLSLMILFEIFYSINSQILYSPLGKKIWLFSELRYENNNWGYNELGQYMKNELNGKMPALAFESRYKFIEKIQEKAFEDGQKRNLKEYSALILYDNRIQAAAQLWILDRLHIYHGWPIIKIDQYFQFLSQSGPDYFNRSGFKDYYFIMPTDKVPWKHEKALTDVGIKFEAELVKNKIKPISIKNKSGKEAFRVYKF</sequence>
<dbReference type="EMBL" id="LCDF01000016">
    <property type="protein sequence ID" value="KKS47419.1"/>
    <property type="molecule type" value="Genomic_DNA"/>
</dbReference>
<evidence type="ECO:0000313" key="11">
    <source>
        <dbReference type="Proteomes" id="UP000034036"/>
    </source>
</evidence>
<proteinExistence type="predicted"/>
<evidence type="ECO:0000313" key="10">
    <source>
        <dbReference type="EMBL" id="KKS47419.1"/>
    </source>
</evidence>
<feature type="transmembrane region" description="Helical" evidence="8">
    <location>
        <begin position="179"/>
        <end position="209"/>
    </location>
</feature>
<feature type="transmembrane region" description="Helical" evidence="8">
    <location>
        <begin position="372"/>
        <end position="389"/>
    </location>
</feature>
<dbReference type="AlphaFoldDB" id="A0A0G0ZFF8"/>
<feature type="transmembrane region" description="Helical" evidence="8">
    <location>
        <begin position="221"/>
        <end position="240"/>
    </location>
</feature>
<dbReference type="GO" id="GO:0009103">
    <property type="term" value="P:lipopolysaccharide biosynthetic process"/>
    <property type="evidence" value="ECO:0007669"/>
    <property type="project" value="UniProtKB-ARBA"/>
</dbReference>
<comment type="caution">
    <text evidence="10">The sequence shown here is derived from an EMBL/GenBank/DDBJ whole genome shotgun (WGS) entry which is preliminary data.</text>
</comment>
<feature type="transmembrane region" description="Helical" evidence="8">
    <location>
        <begin position="341"/>
        <end position="360"/>
    </location>
</feature>
<gene>
    <name evidence="10" type="ORF">UV11_C0016G0034</name>
</gene>
<accession>A0A0G0ZFF8</accession>